<dbReference type="EMBL" id="BMAO01008611">
    <property type="protein sequence ID" value="GFR25140.1"/>
    <property type="molecule type" value="Genomic_DNA"/>
</dbReference>
<name>A0A8X6J8N7_TRICU</name>
<proteinExistence type="predicted"/>
<reference evidence="1" key="1">
    <citation type="submission" date="2020-07" db="EMBL/GenBank/DDBJ databases">
        <title>Multicomponent nature underlies the extraordinary mechanical properties of spider dragline silk.</title>
        <authorList>
            <person name="Kono N."/>
            <person name="Nakamura H."/>
            <person name="Mori M."/>
            <person name="Yoshida Y."/>
            <person name="Ohtoshi R."/>
            <person name="Malay A.D."/>
            <person name="Moran D.A.P."/>
            <person name="Tomita M."/>
            <person name="Numata K."/>
            <person name="Arakawa K."/>
        </authorList>
    </citation>
    <scope>NUCLEOTIDE SEQUENCE</scope>
</reference>
<dbReference type="AlphaFoldDB" id="A0A8X6J8N7"/>
<sequence length="117" mass="13015">MCKSGSPTGDKVWGCLHGSSGLHCNQDDSKPLESDLELEKGRCSFDFPKGIGFIDIRLFYFCRLICFYEDGNFSAPKANVGRFTSASLSSQLWIGVPSNILLFETWNRLSALCITFC</sequence>
<evidence type="ECO:0000313" key="2">
    <source>
        <dbReference type="Proteomes" id="UP000887116"/>
    </source>
</evidence>
<evidence type="ECO:0000313" key="1">
    <source>
        <dbReference type="EMBL" id="GFR25140.1"/>
    </source>
</evidence>
<gene>
    <name evidence="1" type="ORF">TNCT_730501</name>
</gene>
<protein>
    <submittedName>
        <fullName evidence="1">Uncharacterized protein</fullName>
    </submittedName>
</protein>
<comment type="caution">
    <text evidence="1">The sequence shown here is derived from an EMBL/GenBank/DDBJ whole genome shotgun (WGS) entry which is preliminary data.</text>
</comment>
<keyword evidence="2" id="KW-1185">Reference proteome</keyword>
<dbReference type="OrthoDB" id="10271231at2759"/>
<organism evidence="1 2">
    <name type="scientific">Trichonephila clavata</name>
    <name type="common">Joro spider</name>
    <name type="synonym">Nephila clavata</name>
    <dbReference type="NCBI Taxonomy" id="2740835"/>
    <lineage>
        <taxon>Eukaryota</taxon>
        <taxon>Metazoa</taxon>
        <taxon>Ecdysozoa</taxon>
        <taxon>Arthropoda</taxon>
        <taxon>Chelicerata</taxon>
        <taxon>Arachnida</taxon>
        <taxon>Araneae</taxon>
        <taxon>Araneomorphae</taxon>
        <taxon>Entelegynae</taxon>
        <taxon>Araneoidea</taxon>
        <taxon>Nephilidae</taxon>
        <taxon>Trichonephila</taxon>
    </lineage>
</organism>
<accession>A0A8X6J8N7</accession>
<dbReference type="Proteomes" id="UP000887116">
    <property type="component" value="Unassembled WGS sequence"/>
</dbReference>